<dbReference type="Proteomes" id="UP000234562">
    <property type="component" value="Chromosome"/>
</dbReference>
<evidence type="ECO:0000259" key="2">
    <source>
        <dbReference type="Pfam" id="PF04471"/>
    </source>
</evidence>
<dbReference type="InterPro" id="IPR007560">
    <property type="entry name" value="Restrct_endonuc_IV_Mrr"/>
</dbReference>
<evidence type="ECO:0000313" key="5">
    <source>
        <dbReference type="Proteomes" id="UP000234562"/>
    </source>
</evidence>
<feature type="domain" description="Restriction endonuclease type IV Mrr" evidence="2">
    <location>
        <begin position="166"/>
        <end position="286"/>
    </location>
</feature>
<organism evidence="4 5">
    <name type="scientific">Lactobacillus helveticus</name>
    <name type="common">Lactobacillus suntoryeus</name>
    <dbReference type="NCBI Taxonomy" id="1587"/>
    <lineage>
        <taxon>Bacteria</taxon>
        <taxon>Bacillati</taxon>
        <taxon>Bacillota</taxon>
        <taxon>Bacilli</taxon>
        <taxon>Lactobacillales</taxon>
        <taxon>Lactobacillaceae</taxon>
        <taxon>Lactobacillus</taxon>
    </lineage>
</organism>
<dbReference type="Pfam" id="PF14338">
    <property type="entry name" value="Mrr_N"/>
    <property type="match status" value="1"/>
</dbReference>
<sequence>MKNFESMNRSDQEAYLMLPIINELKQLGGQSTSKELKRNVVADDKLIQENVLTSFKKSLSTGRKYLPFNFPFNFAITNLVMAGMLERPKKGTLKLTKKARDFHGTGKELSDQVYEISLPEWYTRSEKNKKEKIALHQIKEVNKSELDIDDGLEEDNWRSTILDALMQLSSAKFELFCRALVKKMNVDIDETIGTKLTGDGGLGGYGYITTDDFRTSRVAIQAKRWSLNNSVSSPEIDKFRGAMDKFRAEFGIFITTSTFTRDAVAASRAGTRVITLIDGDKLLDLIAKFELYVTPKVITTYELDDFFKEKN</sequence>
<name>A0AAU8XUF3_LACHE</name>
<gene>
    <name evidence="4" type="ORF">Lh8105_06150</name>
</gene>
<feature type="domain" description="Restriction system protein Mrr-like N-terminal" evidence="3">
    <location>
        <begin position="16"/>
        <end position="102"/>
    </location>
</feature>
<reference evidence="5" key="1">
    <citation type="submission" date="2016-05" db="EMBL/GenBank/DDBJ databases">
        <title>Genome sequence of Lactobacillus helveticus FAM8105.</title>
        <authorList>
            <person name="Ahrens C."/>
            <person name="Schmid M."/>
        </authorList>
    </citation>
    <scope>NUCLEOTIDE SEQUENCE [LARGE SCALE GENOMIC DNA]</scope>
    <source>
        <strain evidence="5">FAM8105</strain>
    </source>
</reference>
<dbReference type="SUPFAM" id="SSF52980">
    <property type="entry name" value="Restriction endonuclease-like"/>
    <property type="match status" value="1"/>
</dbReference>
<dbReference type="InterPro" id="IPR052906">
    <property type="entry name" value="Type_IV_Methyl-Rstrct_Enzyme"/>
</dbReference>
<keyword evidence="4" id="KW-0540">Nuclease</keyword>
<protein>
    <submittedName>
        <fullName evidence="4">Restriction endonuclease</fullName>
    </submittedName>
</protein>
<dbReference type="RefSeq" id="WP_012211798.1">
    <property type="nucleotide sequence ID" value="NZ_CP015496.1"/>
</dbReference>
<dbReference type="Gene3D" id="3.40.1350.10">
    <property type="match status" value="1"/>
</dbReference>
<dbReference type="InterPro" id="IPR011856">
    <property type="entry name" value="tRNA_endonuc-like_dom_sf"/>
</dbReference>
<evidence type="ECO:0000256" key="1">
    <source>
        <dbReference type="ARBA" id="ARBA00022801"/>
    </source>
</evidence>
<evidence type="ECO:0000259" key="3">
    <source>
        <dbReference type="Pfam" id="PF14338"/>
    </source>
</evidence>
<evidence type="ECO:0000313" key="4">
    <source>
        <dbReference type="EMBL" id="AUI74403.1"/>
    </source>
</evidence>
<dbReference type="GO" id="GO:0003677">
    <property type="term" value="F:DNA binding"/>
    <property type="evidence" value="ECO:0007669"/>
    <property type="project" value="InterPro"/>
</dbReference>
<keyword evidence="4" id="KW-0255">Endonuclease</keyword>
<keyword evidence="1" id="KW-0378">Hydrolase</keyword>
<dbReference type="REBASE" id="228130">
    <property type="entry name" value="Lhe8105MrrP"/>
</dbReference>
<dbReference type="PANTHER" id="PTHR30015">
    <property type="entry name" value="MRR RESTRICTION SYSTEM PROTEIN"/>
    <property type="match status" value="1"/>
</dbReference>
<dbReference type="PANTHER" id="PTHR30015:SF7">
    <property type="entry name" value="TYPE IV METHYL-DIRECTED RESTRICTION ENZYME ECOKMRR"/>
    <property type="match status" value="1"/>
</dbReference>
<dbReference type="AlphaFoldDB" id="A0AAU8XUF3"/>
<dbReference type="InterPro" id="IPR025745">
    <property type="entry name" value="Mrr-like_N_dom"/>
</dbReference>
<proteinExistence type="predicted"/>
<dbReference type="GO" id="GO:0009307">
    <property type="term" value="P:DNA restriction-modification system"/>
    <property type="evidence" value="ECO:0007669"/>
    <property type="project" value="InterPro"/>
</dbReference>
<dbReference type="Pfam" id="PF04471">
    <property type="entry name" value="Mrr_cat"/>
    <property type="match status" value="1"/>
</dbReference>
<dbReference type="EMBL" id="CP015496">
    <property type="protein sequence ID" value="AUI74403.1"/>
    <property type="molecule type" value="Genomic_DNA"/>
</dbReference>
<dbReference type="GO" id="GO:0015666">
    <property type="term" value="F:restriction endodeoxyribonuclease activity"/>
    <property type="evidence" value="ECO:0007669"/>
    <property type="project" value="TreeGrafter"/>
</dbReference>
<accession>A0AAU8XUF3</accession>
<dbReference type="InterPro" id="IPR011335">
    <property type="entry name" value="Restrct_endonuc-II-like"/>
</dbReference>